<proteinExistence type="predicted"/>
<protein>
    <submittedName>
        <fullName evidence="1">Uncharacterized protein</fullName>
    </submittedName>
</protein>
<dbReference type="Proteomes" id="UP000249057">
    <property type="component" value="Unassembled WGS sequence"/>
</dbReference>
<evidence type="ECO:0000313" key="2">
    <source>
        <dbReference type="Proteomes" id="UP000249057"/>
    </source>
</evidence>
<sequence length="110" mass="12620">MVVDFHKAYSGHGHACFTNQPLYRYSLLPSQHKHSESLLWPWPFLKSSISTDTESQRRPAGNQRSLKPSSASIPQFRQIINHTSMVVTTKGNGRPMSMEGDTEERNPFWF</sequence>
<name>A0ACD1G8Y5_9EURO</name>
<accession>A0ACD1G8Y5</accession>
<dbReference type="EMBL" id="KZ825343">
    <property type="protein sequence ID" value="RAH45695.1"/>
    <property type="molecule type" value="Genomic_DNA"/>
</dbReference>
<evidence type="ECO:0000313" key="1">
    <source>
        <dbReference type="EMBL" id="RAH45695.1"/>
    </source>
</evidence>
<gene>
    <name evidence="1" type="ORF">BO95DRAFT_132048</name>
</gene>
<keyword evidence="2" id="KW-1185">Reference proteome</keyword>
<organism evidence="1 2">
    <name type="scientific">Aspergillus brunneoviolaceus CBS 621.78</name>
    <dbReference type="NCBI Taxonomy" id="1450534"/>
    <lineage>
        <taxon>Eukaryota</taxon>
        <taxon>Fungi</taxon>
        <taxon>Dikarya</taxon>
        <taxon>Ascomycota</taxon>
        <taxon>Pezizomycotina</taxon>
        <taxon>Eurotiomycetes</taxon>
        <taxon>Eurotiomycetidae</taxon>
        <taxon>Eurotiales</taxon>
        <taxon>Aspergillaceae</taxon>
        <taxon>Aspergillus</taxon>
        <taxon>Aspergillus subgen. Circumdati</taxon>
    </lineage>
</organism>
<reference evidence="1" key="1">
    <citation type="submission" date="2018-02" db="EMBL/GenBank/DDBJ databases">
        <title>The genomes of Aspergillus section Nigri reveals drivers in fungal speciation.</title>
        <authorList>
            <consortium name="DOE Joint Genome Institute"/>
            <person name="Vesth T.C."/>
            <person name="Nybo J."/>
            <person name="Theobald S."/>
            <person name="Brandl J."/>
            <person name="Frisvad J.C."/>
            <person name="Nielsen K.F."/>
            <person name="Lyhne E.K."/>
            <person name="Kogle M.E."/>
            <person name="Kuo A."/>
            <person name="Riley R."/>
            <person name="Clum A."/>
            <person name="Nolan M."/>
            <person name="Lipzen A."/>
            <person name="Salamov A."/>
            <person name="Henrissat B."/>
            <person name="Wiebenga A."/>
            <person name="De vries R.P."/>
            <person name="Grigoriev I.V."/>
            <person name="Mortensen U.H."/>
            <person name="Andersen M.R."/>
            <person name="Baker S.E."/>
        </authorList>
    </citation>
    <scope>NUCLEOTIDE SEQUENCE</scope>
    <source>
        <strain evidence="1">CBS 621.78</strain>
    </source>
</reference>